<dbReference type="Proteomes" id="UP000829447">
    <property type="component" value="Linkage Group LG18"/>
</dbReference>
<sequence length="264" mass="28698">MDADTQTFISACSVCACGKVLHRPPAGLLHPLPVPSHPWSHIALNFVTRLLPSQGNTTILTVIDHFSKGVNFVALPKLPTAHDTAILMVSYVFQLHGIPLDIISDCGPLFPSHAPSSHIPHSLFMKPLPLSPLEPQSSTLALELRVREVEEENRALRKELSQPPRSPTHGNQYGSGRHGNQSHIGREGSKHAESQRGITQGNSSDCVSQPVVDKCETIHMAIVCAGYNASRDVVTLTVAWQRNLHELQLSSNFSSSSPKQSPTV</sequence>
<comment type="caution">
    <text evidence="1">The sequence shown here is derived from an EMBL/GenBank/DDBJ whole genome shotgun (WGS) entry which is preliminary data.</text>
</comment>
<evidence type="ECO:0000313" key="2">
    <source>
        <dbReference type="Proteomes" id="UP000829447"/>
    </source>
</evidence>
<organism evidence="1 2">
    <name type="scientific">Pangasianodon gigas</name>
    <name type="common">Mekong giant catfish</name>
    <name type="synonym">Pangasius gigas</name>
    <dbReference type="NCBI Taxonomy" id="30993"/>
    <lineage>
        <taxon>Eukaryota</taxon>
        <taxon>Metazoa</taxon>
        <taxon>Chordata</taxon>
        <taxon>Craniata</taxon>
        <taxon>Vertebrata</taxon>
        <taxon>Euteleostomi</taxon>
        <taxon>Actinopterygii</taxon>
        <taxon>Neopterygii</taxon>
        <taxon>Teleostei</taxon>
        <taxon>Ostariophysi</taxon>
        <taxon>Siluriformes</taxon>
        <taxon>Pangasiidae</taxon>
        <taxon>Pangasianodon</taxon>
    </lineage>
</organism>
<keyword evidence="2" id="KW-1185">Reference proteome</keyword>
<dbReference type="EMBL" id="CM040471">
    <property type="protein sequence ID" value="MCI4389058.1"/>
    <property type="molecule type" value="Genomic_DNA"/>
</dbReference>
<reference evidence="1 2" key="1">
    <citation type="journal article" date="2022" name="bioRxiv">
        <title>An ancient truncated duplication of the anti-Mullerian hormone receptor type 2 gene is a potential conserved master sex determinant in the Pangasiidae catfish family.</title>
        <authorList>
            <person name="Wen M."/>
            <person name="Pan Q."/>
            <person name="Jouanno E."/>
            <person name="Montfort J."/>
            <person name="Zahm M."/>
            <person name="Cabau C."/>
            <person name="Klopp C."/>
            <person name="Iampietro C."/>
            <person name="Roques C."/>
            <person name="Bouchez O."/>
            <person name="Castinel A."/>
            <person name="Donnadieu C."/>
            <person name="Parrinello H."/>
            <person name="Poncet C."/>
            <person name="Belmonte E."/>
            <person name="Gautier V."/>
            <person name="Avarre J.-C."/>
            <person name="Dugue R."/>
            <person name="Gustiano R."/>
            <person name="Ha T.T.T."/>
            <person name="Campet M."/>
            <person name="Sriphairoj K."/>
            <person name="Ribolli J."/>
            <person name="de Almeida F.L."/>
            <person name="Desvignes T."/>
            <person name="Postlethwait J.H."/>
            <person name="Bucao C.F."/>
            <person name="Robinson-Rechavi M."/>
            <person name="Bobe J."/>
            <person name="Herpin A."/>
            <person name="Guiguen Y."/>
        </authorList>
    </citation>
    <scope>NUCLEOTIDE SEQUENCE [LARGE SCALE GENOMIC DNA]</scope>
    <source>
        <strain evidence="1">YG-Dec2019</strain>
    </source>
</reference>
<accession>A0ACC5XDA1</accession>
<proteinExistence type="predicted"/>
<name>A0ACC5XDA1_PANGG</name>
<gene>
    <name evidence="1" type="ORF">PGIGA_G00093190</name>
</gene>
<evidence type="ECO:0000313" key="1">
    <source>
        <dbReference type="EMBL" id="MCI4389058.1"/>
    </source>
</evidence>
<protein>
    <submittedName>
        <fullName evidence="1">Uncharacterized protein</fullName>
    </submittedName>
</protein>